<dbReference type="InterPro" id="IPR011041">
    <property type="entry name" value="Quinoprot_gluc/sorb_DH_b-prop"/>
</dbReference>
<keyword evidence="2" id="KW-1133">Transmembrane helix</keyword>
<comment type="caution">
    <text evidence="4">The sequence shown here is derived from an EMBL/GenBank/DDBJ whole genome shotgun (WGS) entry which is preliminary data.</text>
</comment>
<name>A0A7W5ZVK2_9SPHN</name>
<dbReference type="Proteomes" id="UP000562395">
    <property type="component" value="Unassembled WGS sequence"/>
</dbReference>
<keyword evidence="2" id="KW-0472">Membrane</keyword>
<evidence type="ECO:0000256" key="2">
    <source>
        <dbReference type="SAM" id="Phobius"/>
    </source>
</evidence>
<dbReference type="PANTHER" id="PTHR33546">
    <property type="entry name" value="LARGE, MULTIFUNCTIONAL SECRETED PROTEIN-RELATED"/>
    <property type="match status" value="1"/>
</dbReference>
<evidence type="ECO:0000256" key="1">
    <source>
        <dbReference type="SAM" id="MobiDB-lite"/>
    </source>
</evidence>
<feature type="domain" description="Pyrroloquinoline quinone-dependent pyranose dehydrogenase beta-propeller" evidence="3">
    <location>
        <begin position="334"/>
        <end position="444"/>
    </location>
</feature>
<keyword evidence="2" id="KW-0812">Transmembrane</keyword>
<dbReference type="Pfam" id="PF22807">
    <property type="entry name" value="TrAA12"/>
    <property type="match status" value="2"/>
</dbReference>
<evidence type="ECO:0000313" key="4">
    <source>
        <dbReference type="EMBL" id="MBB3859873.1"/>
    </source>
</evidence>
<dbReference type="InterPro" id="IPR011042">
    <property type="entry name" value="6-blade_b-propeller_TolB-like"/>
</dbReference>
<protein>
    <submittedName>
        <fullName evidence="4">Glucose/arabinose dehydrogenase</fullName>
    </submittedName>
</protein>
<dbReference type="Gene3D" id="2.120.10.30">
    <property type="entry name" value="TolB, C-terminal domain"/>
    <property type="match status" value="1"/>
</dbReference>
<reference evidence="4 5" key="1">
    <citation type="submission" date="2020-08" db="EMBL/GenBank/DDBJ databases">
        <title>Genomic Encyclopedia of Type Strains, Phase IV (KMG-IV): sequencing the most valuable type-strain genomes for metagenomic binning, comparative biology and taxonomic classification.</title>
        <authorList>
            <person name="Goeker M."/>
        </authorList>
    </citation>
    <scope>NUCLEOTIDE SEQUENCE [LARGE SCALE GENOMIC DNA]</scope>
    <source>
        <strain evidence="4 5">DSM 14552</strain>
    </source>
</reference>
<evidence type="ECO:0000259" key="3">
    <source>
        <dbReference type="Pfam" id="PF22807"/>
    </source>
</evidence>
<dbReference type="RefSeq" id="WP_183612149.1">
    <property type="nucleotide sequence ID" value="NZ_JACICY010000002.1"/>
</dbReference>
<dbReference type="PANTHER" id="PTHR33546:SF1">
    <property type="entry name" value="LARGE, MULTIFUNCTIONAL SECRETED PROTEIN"/>
    <property type="match status" value="1"/>
</dbReference>
<evidence type="ECO:0000313" key="5">
    <source>
        <dbReference type="Proteomes" id="UP000562395"/>
    </source>
</evidence>
<proteinExistence type="predicted"/>
<dbReference type="SUPFAM" id="SSF50952">
    <property type="entry name" value="Soluble quinoprotein glucose dehydrogenase"/>
    <property type="match status" value="1"/>
</dbReference>
<organism evidence="4 5">
    <name type="scientific">Novosphingobium hassiacum</name>
    <dbReference type="NCBI Taxonomy" id="173676"/>
    <lineage>
        <taxon>Bacteria</taxon>
        <taxon>Pseudomonadati</taxon>
        <taxon>Pseudomonadota</taxon>
        <taxon>Alphaproteobacteria</taxon>
        <taxon>Sphingomonadales</taxon>
        <taxon>Sphingomonadaceae</taxon>
        <taxon>Novosphingobium</taxon>
    </lineage>
</organism>
<feature type="region of interest" description="Disordered" evidence="1">
    <location>
        <begin position="456"/>
        <end position="487"/>
    </location>
</feature>
<sequence length="487" mass="52527">MNLIKKILIAIVVIIAIIAAYIAWSIHGTSAQYSLADTTGTRPKLADPDEQTIPTIKTADPIGWKDGEAPVAAQGLVVTRFADKLDHPRTVVTLPNGDVLVAETNSPPRKDDGGITGMVMGYLFKKVGAGGTSPNKIVLLRDANGDGTAEQRFVMENPALDSPFGMAFRDGRLLVANHNAVVSFPYALGQTTLSGTPEKLMDLPGGGNHWARNLLLSPDGNLLYVTVGSASNIAEGGIEAEKGRAAIHEYDFTKKRAREFASGLRNPNGLDWNPNSQELWTTVNERDMLGSDLVPDYLTNVPFGAAYGWPWAYWKKNIDWRVEAPMPQYLMEYVRKPEYGLGAHVAALGLTFSKGGNRMGAKFASGAFIARHGSWNRRPLSGYDVVFVGFDDRGNVLKKPPVPVLTGFLTDDENARGRPTWVAFAKDGALLVSDDTGGVIWRVTAPGAQPAAAITPLPTRQAPPQPKGTGKFIMKPNAESDLVKPTN</sequence>
<keyword evidence="5" id="KW-1185">Reference proteome</keyword>
<gene>
    <name evidence="4" type="ORF">GGQ88_001134</name>
</gene>
<feature type="transmembrane region" description="Helical" evidence="2">
    <location>
        <begin position="7"/>
        <end position="24"/>
    </location>
</feature>
<dbReference type="EMBL" id="JACICY010000002">
    <property type="protein sequence ID" value="MBB3859873.1"/>
    <property type="molecule type" value="Genomic_DNA"/>
</dbReference>
<dbReference type="InterPro" id="IPR054539">
    <property type="entry name" value="Beta-prop_PDH"/>
</dbReference>
<accession>A0A7W5ZVK2</accession>
<dbReference type="AlphaFoldDB" id="A0A7W5ZVK2"/>
<feature type="domain" description="Pyrroloquinoline quinone-dependent pyranose dehydrogenase beta-propeller" evidence="3">
    <location>
        <begin position="150"/>
        <end position="289"/>
    </location>
</feature>